<evidence type="ECO:0000313" key="2">
    <source>
        <dbReference type="Proteomes" id="UP000070248"/>
    </source>
</evidence>
<gene>
    <name evidence="1" type="ORF">AKJ59_00455</name>
</gene>
<accession>A0A133VQQ5</accession>
<dbReference type="AlphaFoldDB" id="A0A133VQQ5"/>
<keyword evidence="2" id="KW-1185">Reference proteome</keyword>
<name>A0A133VQQ5_9EURY</name>
<proteinExistence type="predicted"/>
<dbReference type="Proteomes" id="UP000070248">
    <property type="component" value="Unassembled WGS sequence"/>
</dbReference>
<organism evidence="1 2">
    <name type="scientific">candidate division MSBL1 archaeon SCGC-AAA385M02</name>
    <dbReference type="NCBI Taxonomy" id="1698287"/>
    <lineage>
        <taxon>Archaea</taxon>
        <taxon>Methanobacteriati</taxon>
        <taxon>Methanobacteriota</taxon>
        <taxon>candidate division MSBL1</taxon>
    </lineage>
</organism>
<dbReference type="EMBL" id="LHYL01000005">
    <property type="protein sequence ID" value="KXB08779.1"/>
    <property type="molecule type" value="Genomic_DNA"/>
</dbReference>
<evidence type="ECO:0000313" key="1">
    <source>
        <dbReference type="EMBL" id="KXB08779.1"/>
    </source>
</evidence>
<sequence length="193" mass="23005">MIYKKPKPPFRILDDLYDKYKFTKDKTEGDVAANLSWDKGFRAFLEKVDAAGMQILIDTLFGSEGEYIDSLGSFWFEREESEYSIFHHYFNNAEHRQLFKLWAWYFDNIGVAMDWTYQKEKCGYCDEVKPFVATWAPPEYGADEKYLRKLVENDTSIIKEKELVPICRKCFYPIADRYGKLKWEHETRNDSCE</sequence>
<reference evidence="1 2" key="1">
    <citation type="journal article" date="2016" name="Sci. Rep.">
        <title>Metabolic traits of an uncultured archaeal lineage -MSBL1- from brine pools of the Red Sea.</title>
        <authorList>
            <person name="Mwirichia R."/>
            <person name="Alam I."/>
            <person name="Rashid M."/>
            <person name="Vinu M."/>
            <person name="Ba-Alawi W."/>
            <person name="Anthony Kamau A."/>
            <person name="Kamanda Ngugi D."/>
            <person name="Goker M."/>
            <person name="Klenk H.P."/>
            <person name="Bajic V."/>
            <person name="Stingl U."/>
        </authorList>
    </citation>
    <scope>NUCLEOTIDE SEQUENCE [LARGE SCALE GENOMIC DNA]</scope>
    <source>
        <strain evidence="1">SCGC-AAA385M02</strain>
    </source>
</reference>
<protein>
    <submittedName>
        <fullName evidence="1">Uncharacterized protein</fullName>
    </submittedName>
</protein>
<comment type="caution">
    <text evidence="1">The sequence shown here is derived from an EMBL/GenBank/DDBJ whole genome shotgun (WGS) entry which is preliminary data.</text>
</comment>